<feature type="signal peptide" evidence="2">
    <location>
        <begin position="1"/>
        <end position="28"/>
    </location>
</feature>
<feature type="chain" id="PRO_5045404122" evidence="2">
    <location>
        <begin position="29"/>
        <end position="298"/>
    </location>
</feature>
<evidence type="ECO:0000256" key="1">
    <source>
        <dbReference type="ARBA" id="ARBA00008455"/>
    </source>
</evidence>
<dbReference type="SUPFAM" id="SSF54001">
    <property type="entry name" value="Cysteine proteinases"/>
    <property type="match status" value="1"/>
</dbReference>
<dbReference type="Gene3D" id="3.90.70.10">
    <property type="entry name" value="Cysteine proteinases"/>
    <property type="match status" value="1"/>
</dbReference>
<dbReference type="Proteomes" id="UP001198565">
    <property type="component" value="Unassembled WGS sequence"/>
</dbReference>
<dbReference type="InterPro" id="IPR038765">
    <property type="entry name" value="Papain-like_cys_pep_sf"/>
</dbReference>
<proteinExistence type="inferred from homology"/>
<dbReference type="Pfam" id="PF00112">
    <property type="entry name" value="Peptidase_C1"/>
    <property type="match status" value="1"/>
</dbReference>
<dbReference type="RefSeq" id="WP_222974192.1">
    <property type="nucleotide sequence ID" value="NZ_JAINVZ010000002.1"/>
</dbReference>
<evidence type="ECO:0000313" key="5">
    <source>
        <dbReference type="Proteomes" id="UP001198565"/>
    </source>
</evidence>
<comment type="similarity">
    <text evidence="1">Belongs to the peptidase C1 family.</text>
</comment>
<feature type="domain" description="Peptidase C1A papain C-terminal" evidence="3">
    <location>
        <begin position="93"/>
        <end position="278"/>
    </location>
</feature>
<reference evidence="4 5" key="1">
    <citation type="submission" date="2021-08" db="EMBL/GenBank/DDBJ databases">
        <title>Streptomyces sp. PTM05 isolated from lichen.</title>
        <authorList>
            <person name="Somphong A."/>
            <person name="Phongsopitanun W."/>
            <person name="Tanasupawat S."/>
        </authorList>
    </citation>
    <scope>NUCLEOTIDE SEQUENCE [LARGE SCALE GENOMIC DNA]</scope>
    <source>
        <strain evidence="4 5">Ptm05</strain>
    </source>
</reference>
<evidence type="ECO:0000313" key="4">
    <source>
        <dbReference type="EMBL" id="MBY8884169.1"/>
    </source>
</evidence>
<dbReference type="PANTHER" id="PTHR12411">
    <property type="entry name" value="CYSTEINE PROTEASE FAMILY C1-RELATED"/>
    <property type="match status" value="1"/>
</dbReference>
<dbReference type="EMBL" id="JAINVZ010000002">
    <property type="protein sequence ID" value="MBY8884169.1"/>
    <property type="molecule type" value="Genomic_DNA"/>
</dbReference>
<keyword evidence="2" id="KW-0732">Signal</keyword>
<keyword evidence="5" id="KW-1185">Reference proteome</keyword>
<accession>A0ABS7QLV3</accession>
<comment type="caution">
    <text evidence="4">The sequence shown here is derived from an EMBL/GenBank/DDBJ whole genome shotgun (WGS) entry which is preliminary data.</text>
</comment>
<dbReference type="InterPro" id="IPR000668">
    <property type="entry name" value="Peptidase_C1A_C"/>
</dbReference>
<name>A0ABS7QLV3_9ACTN</name>
<organism evidence="4 5">
    <name type="scientific">Streptantibioticus parmotrematis</name>
    <dbReference type="NCBI Taxonomy" id="2873249"/>
    <lineage>
        <taxon>Bacteria</taxon>
        <taxon>Bacillati</taxon>
        <taxon>Actinomycetota</taxon>
        <taxon>Actinomycetes</taxon>
        <taxon>Kitasatosporales</taxon>
        <taxon>Streptomycetaceae</taxon>
        <taxon>Streptantibioticus</taxon>
    </lineage>
</organism>
<dbReference type="CDD" id="cd02619">
    <property type="entry name" value="Peptidase_C1"/>
    <property type="match status" value="1"/>
</dbReference>
<gene>
    <name evidence="4" type="ORF">K7472_04825</name>
</gene>
<evidence type="ECO:0000259" key="3">
    <source>
        <dbReference type="Pfam" id="PF00112"/>
    </source>
</evidence>
<protein>
    <submittedName>
        <fullName evidence="4">C1 family peptidase</fullName>
    </submittedName>
</protein>
<sequence>MRRKTTALLLAAALGGGLTLTAAPMSFAAGPAAATAHHHYALGARLSVRVTHHTAPSHAAIERSLKALSPLRSSMRANDDGGVDLSQYAASPGDQGQVGSCVAWAIDHSAYSVEENEQGISGGPQAPMYTYAQIAQGNDQGSTPEQNFQIAESQGVDADSDYSQGDYDYTTQPTQAETDNAANWKLSGHTSLSTGSGIQSDVEQALSNGEPVVITIPVYKSFEDITAQQATDYSYAPTSGDQYMGDHEITIIGYNDQGVRVENSWGTSWGDQGFINLSWDYLSDQVKEANAVGKLVQN</sequence>
<evidence type="ECO:0000256" key="2">
    <source>
        <dbReference type="SAM" id="SignalP"/>
    </source>
</evidence>
<dbReference type="InterPro" id="IPR013128">
    <property type="entry name" value="Peptidase_C1A"/>
</dbReference>